<evidence type="ECO:0000256" key="3">
    <source>
        <dbReference type="SAM" id="MobiDB-lite"/>
    </source>
</evidence>
<dbReference type="Pfam" id="PF04966">
    <property type="entry name" value="OprB"/>
    <property type="match status" value="1"/>
</dbReference>
<dbReference type="InterPro" id="IPR007049">
    <property type="entry name" value="Carb-sel_porin_OprB"/>
</dbReference>
<keyword evidence="5" id="KW-1185">Reference proteome</keyword>
<proteinExistence type="inferred from homology"/>
<evidence type="ECO:0000313" key="5">
    <source>
        <dbReference type="Proteomes" id="UP000018209"/>
    </source>
</evidence>
<accession>A0ABQ0IWS7</accession>
<protein>
    <submittedName>
        <fullName evidence="4">Carbohydrate-selective porin OprB</fullName>
    </submittedName>
</protein>
<comment type="similarity">
    <text evidence="1 2">Belongs to the OprB family.</text>
</comment>
<dbReference type="Gene3D" id="2.40.160.180">
    <property type="entry name" value="Carbohydrate-selective porin OprB"/>
    <property type="match status" value="1"/>
</dbReference>
<feature type="region of interest" description="Disordered" evidence="3">
    <location>
        <begin position="61"/>
        <end position="89"/>
    </location>
</feature>
<evidence type="ECO:0000256" key="1">
    <source>
        <dbReference type="ARBA" id="ARBA00008769"/>
    </source>
</evidence>
<reference evidence="4 5" key="1">
    <citation type="submission" date="2013-08" db="EMBL/GenBank/DDBJ databases">
        <title>Gluconobacter thailandicus NBRC 3257 whole genome sequence.</title>
        <authorList>
            <person name="Matsutani M."/>
            <person name="Yakushi T."/>
            <person name="Matsushita K."/>
        </authorList>
    </citation>
    <scope>NUCLEOTIDE SEQUENCE [LARGE SCALE GENOMIC DNA]</scope>
    <source>
        <strain evidence="4 5">NBRC 3257</strain>
    </source>
</reference>
<name>A0ABQ0IWS7_GLUTH</name>
<dbReference type="PANTHER" id="PTHR37944">
    <property type="entry name" value="PORIN B"/>
    <property type="match status" value="1"/>
</dbReference>
<dbReference type="EMBL" id="BASM01000019">
    <property type="protein sequence ID" value="GAD26654.1"/>
    <property type="molecule type" value="Genomic_DNA"/>
</dbReference>
<evidence type="ECO:0000256" key="2">
    <source>
        <dbReference type="RuleBase" id="RU363072"/>
    </source>
</evidence>
<dbReference type="InterPro" id="IPR038673">
    <property type="entry name" value="OprB_sf"/>
</dbReference>
<sequence>MHKTGLQKVLIGGHLFLSGEILVCGRVKNHVEKIGLLMAGGLMRGLFSAAALSLLAHSAFAETPSDPPGPEGRTASDQTTGETDPAPLSAGAAELLPKASAYEDLAGNLSAPPSLFPFLNDSHGWLRRHGTLMQFDNMNEMMGAVTSPTPGYGYKQGASNAGQYALNVVTDWNRLAHLQGFATHVIFIGRYGTTANRMFGDWLAHSQETYGGGGNVVVHLVMAYGEQHLFQNRLAIAAGRMSQLSDFASGSVFCTFVNNSFCGRPKGASDSAYYSSYPASVWALRVRGRPWRRDVYVETGVYFAEEGIYATAQHRTGFRLNGANIVGQIFPVEIGWQPTFRRPSGELAYPGHYKLGVAVETMARSENFLDTLGNPYADSGYSAARHSGSWSTWLMMDQRIKDSRINPQGGVTLMGGVVLNEPRTALRDRQIYLGATWKGFWAGRPADTIGLAVSYVHIAKGVQRTERILLAAGKKLPYRATGLQTHQEVAELNYTFALGRAVTFEPDIQYYHNPNGQVNLRDAVMMGFKSHIEIF</sequence>
<organism evidence="4 5">
    <name type="scientific">Gluconobacter thailandicus NBRC 3257</name>
    <dbReference type="NCBI Taxonomy" id="1381097"/>
    <lineage>
        <taxon>Bacteria</taxon>
        <taxon>Pseudomonadati</taxon>
        <taxon>Pseudomonadota</taxon>
        <taxon>Alphaproteobacteria</taxon>
        <taxon>Acetobacterales</taxon>
        <taxon>Acetobacteraceae</taxon>
        <taxon>Gluconobacter</taxon>
    </lineage>
</organism>
<dbReference type="PANTHER" id="PTHR37944:SF1">
    <property type="entry name" value="PORIN B"/>
    <property type="match status" value="1"/>
</dbReference>
<dbReference type="Proteomes" id="UP000018209">
    <property type="component" value="Unassembled WGS sequence"/>
</dbReference>
<gene>
    <name evidence="4" type="ORF">NBRC3257_1653</name>
</gene>
<dbReference type="InterPro" id="IPR052932">
    <property type="entry name" value="OprB_Porin"/>
</dbReference>
<evidence type="ECO:0000313" key="4">
    <source>
        <dbReference type="EMBL" id="GAD26654.1"/>
    </source>
</evidence>
<comment type="caution">
    <text evidence="4">The sequence shown here is derived from an EMBL/GenBank/DDBJ whole genome shotgun (WGS) entry which is preliminary data.</text>
</comment>